<evidence type="ECO:0000256" key="3">
    <source>
        <dbReference type="ARBA" id="ARBA00022692"/>
    </source>
</evidence>
<feature type="domain" description="Cytochrome b561 bacterial/Ni-hydrogenase" evidence="7">
    <location>
        <begin position="20"/>
        <end position="209"/>
    </location>
</feature>
<dbReference type="Gene3D" id="1.20.950.20">
    <property type="entry name" value="Transmembrane di-heme cytochromes, Chain C"/>
    <property type="match status" value="1"/>
</dbReference>
<dbReference type="PANTHER" id="PTHR30485">
    <property type="entry name" value="NI/FE-HYDROGENASE 1 B-TYPE CYTOCHROME SUBUNIT"/>
    <property type="match status" value="1"/>
</dbReference>
<dbReference type="Proteomes" id="UP000314011">
    <property type="component" value="Unassembled WGS sequence"/>
</dbReference>
<comment type="caution">
    <text evidence="8">The sequence shown here is derived from an EMBL/GenBank/DDBJ whole genome shotgun (WGS) entry which is preliminary data.</text>
</comment>
<dbReference type="InterPro" id="IPR016174">
    <property type="entry name" value="Di-haem_cyt_TM"/>
</dbReference>
<dbReference type="Pfam" id="PF01292">
    <property type="entry name" value="Ni_hydr_CYTB"/>
    <property type="match status" value="1"/>
</dbReference>
<organism evidence="8 9">
    <name type="scientific">Pelagovum pacificum</name>
    <dbReference type="NCBI Taxonomy" id="2588711"/>
    <lineage>
        <taxon>Bacteria</taxon>
        <taxon>Pseudomonadati</taxon>
        <taxon>Pseudomonadota</taxon>
        <taxon>Alphaproteobacteria</taxon>
        <taxon>Rhodobacterales</taxon>
        <taxon>Paracoccaceae</taxon>
        <taxon>Pelagovum</taxon>
    </lineage>
</organism>
<name>A0A5C5GFC3_9RHOB</name>
<evidence type="ECO:0000259" key="7">
    <source>
        <dbReference type="Pfam" id="PF01292"/>
    </source>
</evidence>
<dbReference type="EMBL" id="VFFF01000001">
    <property type="protein sequence ID" value="TNY33240.1"/>
    <property type="molecule type" value="Genomic_DNA"/>
</dbReference>
<gene>
    <name evidence="8" type="ORF">FHY64_08185</name>
</gene>
<keyword evidence="2" id="KW-1003">Cell membrane</keyword>
<keyword evidence="4 6" id="KW-1133">Transmembrane helix</keyword>
<dbReference type="InterPro" id="IPR051542">
    <property type="entry name" value="Hydrogenase_cytochrome"/>
</dbReference>
<keyword evidence="5 6" id="KW-0472">Membrane</keyword>
<evidence type="ECO:0000256" key="5">
    <source>
        <dbReference type="ARBA" id="ARBA00023136"/>
    </source>
</evidence>
<reference evidence="8 9" key="1">
    <citation type="submission" date="2019-06" db="EMBL/GenBank/DDBJ databases">
        <title>Genome of new Rhodobacteraceae sp. SM1903.</title>
        <authorList>
            <person name="Ren X."/>
        </authorList>
    </citation>
    <scope>NUCLEOTIDE SEQUENCE [LARGE SCALE GENOMIC DNA]</scope>
    <source>
        <strain evidence="8 9">SM1903</strain>
    </source>
</reference>
<dbReference type="GO" id="GO:0020037">
    <property type="term" value="F:heme binding"/>
    <property type="evidence" value="ECO:0007669"/>
    <property type="project" value="TreeGrafter"/>
</dbReference>
<dbReference type="GO" id="GO:0009055">
    <property type="term" value="F:electron transfer activity"/>
    <property type="evidence" value="ECO:0007669"/>
    <property type="project" value="InterPro"/>
</dbReference>
<accession>A0A5C5GFC3</accession>
<evidence type="ECO:0000256" key="1">
    <source>
        <dbReference type="ARBA" id="ARBA00004651"/>
    </source>
</evidence>
<evidence type="ECO:0000313" key="9">
    <source>
        <dbReference type="Proteomes" id="UP000314011"/>
    </source>
</evidence>
<comment type="subcellular location">
    <subcellularLocation>
        <location evidence="1">Cell membrane</location>
        <topology evidence="1">Multi-pass membrane protein</topology>
    </subcellularLocation>
</comment>
<feature type="transmembrane region" description="Helical" evidence="6">
    <location>
        <begin position="107"/>
        <end position="129"/>
    </location>
</feature>
<feature type="transmembrane region" description="Helical" evidence="6">
    <location>
        <begin position="48"/>
        <end position="66"/>
    </location>
</feature>
<evidence type="ECO:0000256" key="2">
    <source>
        <dbReference type="ARBA" id="ARBA00022475"/>
    </source>
</evidence>
<dbReference type="RefSeq" id="WP_140193927.1">
    <property type="nucleotide sequence ID" value="NZ_CP065915.1"/>
</dbReference>
<evidence type="ECO:0000256" key="6">
    <source>
        <dbReference type="SAM" id="Phobius"/>
    </source>
</evidence>
<sequence>MTDSTAGTGTGGAIAPPDPWDPLVRVTHWAIAAAVLANGLFVKPGGTVHVWIGWTVLALLALRLAWGFVGPEEARFTAFPPAPRAALAHLRSLFRGRPKEHRSHNPLGALMVYAFWAALAGVTLTGLVMTDARSPVTIAEEKAAVAAGDWSVLANAGDGEKNEAMKDAAKEVHEIMANLLLILAALHVAGVAIESRALKRNLVRPMLTGPQKR</sequence>
<evidence type="ECO:0000256" key="4">
    <source>
        <dbReference type="ARBA" id="ARBA00022989"/>
    </source>
</evidence>
<dbReference type="GO" id="GO:0005886">
    <property type="term" value="C:plasma membrane"/>
    <property type="evidence" value="ECO:0007669"/>
    <property type="project" value="UniProtKB-SubCell"/>
</dbReference>
<protein>
    <submittedName>
        <fullName evidence="8">Cytochrome B</fullName>
    </submittedName>
</protein>
<feature type="transmembrane region" description="Helical" evidence="6">
    <location>
        <begin position="175"/>
        <end position="193"/>
    </location>
</feature>
<dbReference type="GO" id="GO:0022904">
    <property type="term" value="P:respiratory electron transport chain"/>
    <property type="evidence" value="ECO:0007669"/>
    <property type="project" value="InterPro"/>
</dbReference>
<proteinExistence type="predicted"/>
<dbReference type="SUPFAM" id="SSF81342">
    <property type="entry name" value="Transmembrane di-heme cytochromes"/>
    <property type="match status" value="1"/>
</dbReference>
<dbReference type="InterPro" id="IPR011577">
    <property type="entry name" value="Cyt_b561_bac/Ni-Hgenase"/>
</dbReference>
<dbReference type="OrthoDB" id="196472at2"/>
<evidence type="ECO:0000313" key="8">
    <source>
        <dbReference type="EMBL" id="TNY33240.1"/>
    </source>
</evidence>
<dbReference type="AlphaFoldDB" id="A0A5C5GFC3"/>
<keyword evidence="3 6" id="KW-0812">Transmembrane</keyword>
<keyword evidence="9" id="KW-1185">Reference proteome</keyword>
<dbReference type="PANTHER" id="PTHR30485:SF2">
    <property type="entry name" value="BLL0597 PROTEIN"/>
    <property type="match status" value="1"/>
</dbReference>